<dbReference type="GO" id="GO:0005634">
    <property type="term" value="C:nucleus"/>
    <property type="evidence" value="ECO:0007669"/>
    <property type="project" value="UniProtKB-SubCell"/>
</dbReference>
<dbReference type="InterPro" id="IPR001214">
    <property type="entry name" value="SET_dom"/>
</dbReference>
<dbReference type="PROSITE" id="PS50280">
    <property type="entry name" value="SET"/>
    <property type="match status" value="1"/>
</dbReference>
<evidence type="ECO:0000256" key="8">
    <source>
        <dbReference type="ARBA" id="ARBA00022723"/>
    </source>
</evidence>
<keyword evidence="11" id="KW-0156">Chromatin regulator</keyword>
<dbReference type="Pfam" id="PF01753">
    <property type="entry name" value="zf-MYND"/>
    <property type="match status" value="1"/>
</dbReference>
<evidence type="ECO:0000256" key="5">
    <source>
        <dbReference type="ARBA" id="ARBA00022603"/>
    </source>
</evidence>
<dbReference type="AlphaFoldDB" id="A0A8P4K439"/>
<comment type="function">
    <text evidence="15">Protein-lysine N-methyltransferase that methylates both histones and non-histone proteins, including p53/TP53 and RB1. Specifically trimethylates histone H3 'Lys-4' (H3K4me3) in vivo. The activity requires interaction with HSP90alpha. Shows even higher methyltransferase activity on p53/TP53. Monomethylates 'Lys-370' of p53/TP53, leading to decreased DNA-binding activity and subsequent transcriptional regulation activity of p53/TP53. Monomethylates RB1 at 'Lys-860'.</text>
</comment>
<dbReference type="EC" id="2.1.1.354" evidence="3"/>
<evidence type="ECO:0000256" key="17">
    <source>
        <dbReference type="ARBA" id="ARBA00048985"/>
    </source>
</evidence>
<comment type="catalytic activity">
    <reaction evidence="17">
        <text>L-lysyl-[protein] + S-adenosyl-L-methionine = N(6)-methyl-L-lysyl-[protein] + S-adenosyl-L-homocysteine + H(+)</text>
        <dbReference type="Rhea" id="RHEA:51736"/>
        <dbReference type="Rhea" id="RHEA-COMP:9752"/>
        <dbReference type="Rhea" id="RHEA-COMP:13053"/>
        <dbReference type="ChEBI" id="CHEBI:15378"/>
        <dbReference type="ChEBI" id="CHEBI:29969"/>
        <dbReference type="ChEBI" id="CHEBI:57856"/>
        <dbReference type="ChEBI" id="CHEBI:59789"/>
        <dbReference type="ChEBI" id="CHEBI:61929"/>
    </reaction>
</comment>
<evidence type="ECO:0000256" key="2">
    <source>
        <dbReference type="ARBA" id="ARBA00004514"/>
    </source>
</evidence>
<dbReference type="SUPFAM" id="SSF82199">
    <property type="entry name" value="SET domain"/>
    <property type="match status" value="1"/>
</dbReference>
<dbReference type="InterPro" id="IPR050869">
    <property type="entry name" value="H3K4_H4K5_MeTrfase"/>
</dbReference>
<dbReference type="GO" id="GO:0008270">
    <property type="term" value="F:zinc ion binding"/>
    <property type="evidence" value="ECO:0007669"/>
    <property type="project" value="UniProtKB-KW"/>
</dbReference>
<comment type="subcellular location">
    <subcellularLocation>
        <location evidence="2">Cytoplasm</location>
        <location evidence="2">Cytosol</location>
    </subcellularLocation>
    <subcellularLocation>
        <location evidence="1">Nucleus</location>
    </subcellularLocation>
</comment>
<dbReference type="PROSITE" id="PS50865">
    <property type="entry name" value="ZF_MYND_2"/>
    <property type="match status" value="1"/>
</dbReference>
<comment type="catalytic activity">
    <reaction evidence="16">
        <text>L-lysyl(4)-[histone H3] + 3 S-adenosyl-L-methionine = N(6),N(6),N(6)-trimethyl-L-lysyl(4)-[histone H3] + 3 S-adenosyl-L-homocysteine + 3 H(+)</text>
        <dbReference type="Rhea" id="RHEA:60260"/>
        <dbReference type="Rhea" id="RHEA-COMP:15537"/>
        <dbReference type="Rhea" id="RHEA-COMP:15547"/>
        <dbReference type="ChEBI" id="CHEBI:15378"/>
        <dbReference type="ChEBI" id="CHEBI:29969"/>
        <dbReference type="ChEBI" id="CHEBI:57856"/>
        <dbReference type="ChEBI" id="CHEBI:59789"/>
        <dbReference type="ChEBI" id="CHEBI:61961"/>
        <dbReference type="EC" id="2.1.1.354"/>
    </reaction>
</comment>
<feature type="domain" description="SET" evidence="19">
    <location>
        <begin position="7"/>
        <end position="229"/>
    </location>
</feature>
<evidence type="ECO:0000256" key="15">
    <source>
        <dbReference type="ARBA" id="ARBA00024002"/>
    </source>
</evidence>
<evidence type="ECO:0000256" key="13">
    <source>
        <dbReference type="ARBA" id="ARBA00023163"/>
    </source>
</evidence>
<dbReference type="Pfam" id="PF00856">
    <property type="entry name" value="SET"/>
    <property type="match status" value="1"/>
</dbReference>
<evidence type="ECO:0000259" key="19">
    <source>
        <dbReference type="PROSITE" id="PS50280"/>
    </source>
</evidence>
<feature type="domain" description="MYND-type" evidence="20">
    <location>
        <begin position="52"/>
        <end position="90"/>
    </location>
</feature>
<dbReference type="PANTHER" id="PTHR12197">
    <property type="entry name" value="HISTONE-LYSINE N-METHYLTRANSFERASE SMYD"/>
    <property type="match status" value="1"/>
</dbReference>
<accession>A0A8P4K439</accession>
<evidence type="ECO:0000256" key="3">
    <source>
        <dbReference type="ARBA" id="ARBA00012182"/>
    </source>
</evidence>
<protein>
    <recommendedName>
        <fullName evidence="3">[histone H3]-lysine(4) N-trimethyltransferase</fullName>
        <ecNumber evidence="3">2.1.1.354</ecNumber>
    </recommendedName>
</protein>
<keyword evidence="22" id="KW-1185">Reference proteome</keyword>
<evidence type="ECO:0000259" key="20">
    <source>
        <dbReference type="PROSITE" id="PS50865"/>
    </source>
</evidence>
<evidence type="ECO:0000256" key="11">
    <source>
        <dbReference type="ARBA" id="ARBA00022853"/>
    </source>
</evidence>
<dbReference type="Ensembl" id="ENSDLAT00005085093.1">
    <property type="protein sequence ID" value="ENSDLAP00005066024.1"/>
    <property type="gene ID" value="ENSDLAG00005005356.2"/>
</dbReference>
<dbReference type="InterPro" id="IPR002893">
    <property type="entry name" value="Znf_MYND"/>
</dbReference>
<keyword evidence="9 18" id="KW-0863">Zinc-finger</keyword>
<keyword evidence="7" id="KW-0949">S-adenosyl-L-methionine</keyword>
<gene>
    <name evidence="21" type="primary">smyd2a</name>
</gene>
<dbReference type="GeneTree" id="ENSGT00940000157082"/>
<sequence length="425" mass="49313">MKNEGIEGTERFLSPDRGRGLRAVRHFAVGELVFACPSYSYVLTVNERGAHCENCFTRREDLFKCGKCKQAYYCNVDCQRGDWPMHKLECVAMCAYGENWCPSETVRLVARLIMKQRVTTERTPSERLLLLKEFESHLDKMDSEKEEMNQTDIAALHHFYSKHISDLPDEQALTELFAQMLWFSFLPSSVALMNHSCSPNVIVTYKGTVAEVRAVQEINPGDEIFNSYIDLLYPTEDRRERLLDSYFFTCQCTECTSKSKDKEKMEIRKLNSPPEPEEIRSMVHYAKNVIEEFRRAKHYKNILFLCELLEMCELSLEKMGAIFADTNVYMLHMMYQAMGVCLYMQDWDGAMSYGEKIIHPYSVHYPAYSLNVASMYLKLGRLYLGLEKKTQGVKALKKALAIMEVAHGKDHHYVAEVKREIEEQK</sequence>
<evidence type="ECO:0000256" key="1">
    <source>
        <dbReference type="ARBA" id="ARBA00004123"/>
    </source>
</evidence>
<evidence type="ECO:0000256" key="18">
    <source>
        <dbReference type="PROSITE-ProRule" id="PRU00134"/>
    </source>
</evidence>
<evidence type="ECO:0000256" key="6">
    <source>
        <dbReference type="ARBA" id="ARBA00022679"/>
    </source>
</evidence>
<keyword evidence="5" id="KW-0489">Methyltransferase</keyword>
<keyword evidence="4" id="KW-0963">Cytoplasm</keyword>
<evidence type="ECO:0000256" key="7">
    <source>
        <dbReference type="ARBA" id="ARBA00022691"/>
    </source>
</evidence>
<dbReference type="GO" id="GO:0005829">
    <property type="term" value="C:cytosol"/>
    <property type="evidence" value="ECO:0007669"/>
    <property type="project" value="UniProtKB-SubCell"/>
</dbReference>
<dbReference type="Gene3D" id="6.10.140.2220">
    <property type="match status" value="1"/>
</dbReference>
<dbReference type="FunFam" id="2.170.270.10:FF:000013">
    <property type="entry name" value="Histone-lysine N-methyltransferase SMYD1 isoform 1"/>
    <property type="match status" value="1"/>
</dbReference>
<evidence type="ECO:0000313" key="22">
    <source>
        <dbReference type="Proteomes" id="UP000694389"/>
    </source>
</evidence>
<dbReference type="GO" id="GO:0140999">
    <property type="term" value="F:histone H3K4 trimethyltransferase activity"/>
    <property type="evidence" value="ECO:0007669"/>
    <property type="project" value="UniProtKB-EC"/>
</dbReference>
<keyword evidence="12" id="KW-0805">Transcription regulation</keyword>
<keyword evidence="14" id="KW-0539">Nucleus</keyword>
<evidence type="ECO:0000256" key="12">
    <source>
        <dbReference type="ARBA" id="ARBA00023015"/>
    </source>
</evidence>
<dbReference type="SUPFAM" id="SSF48452">
    <property type="entry name" value="TPR-like"/>
    <property type="match status" value="1"/>
</dbReference>
<dbReference type="InterPro" id="IPR011990">
    <property type="entry name" value="TPR-like_helical_dom_sf"/>
</dbReference>
<dbReference type="InterPro" id="IPR046341">
    <property type="entry name" value="SET_dom_sf"/>
</dbReference>
<keyword evidence="6" id="KW-0808">Transferase</keyword>
<organism evidence="21 22">
    <name type="scientific">Dicentrarchus labrax</name>
    <name type="common">European seabass</name>
    <name type="synonym">Morone labrax</name>
    <dbReference type="NCBI Taxonomy" id="13489"/>
    <lineage>
        <taxon>Eukaryota</taxon>
        <taxon>Metazoa</taxon>
        <taxon>Chordata</taxon>
        <taxon>Craniata</taxon>
        <taxon>Vertebrata</taxon>
        <taxon>Euteleostomi</taxon>
        <taxon>Actinopterygii</taxon>
        <taxon>Neopterygii</taxon>
        <taxon>Teleostei</taxon>
        <taxon>Neoteleostei</taxon>
        <taxon>Acanthomorphata</taxon>
        <taxon>Eupercaria</taxon>
        <taxon>Moronidae</taxon>
        <taxon>Dicentrarchus</taxon>
    </lineage>
</organism>
<dbReference type="Gene3D" id="2.170.270.10">
    <property type="entry name" value="SET domain"/>
    <property type="match status" value="1"/>
</dbReference>
<evidence type="ECO:0000313" key="21">
    <source>
        <dbReference type="Ensembl" id="ENSDLAP00005066024.1"/>
    </source>
</evidence>
<keyword evidence="13" id="KW-0804">Transcription</keyword>
<keyword evidence="8" id="KW-0479">Metal-binding</keyword>
<dbReference type="Proteomes" id="UP000694389">
    <property type="component" value="Unassembled WGS sequence"/>
</dbReference>
<evidence type="ECO:0000256" key="14">
    <source>
        <dbReference type="ARBA" id="ARBA00023242"/>
    </source>
</evidence>
<proteinExistence type="predicted"/>
<evidence type="ECO:0000256" key="10">
    <source>
        <dbReference type="ARBA" id="ARBA00022833"/>
    </source>
</evidence>
<evidence type="ECO:0000256" key="4">
    <source>
        <dbReference type="ARBA" id="ARBA00022490"/>
    </source>
</evidence>
<dbReference type="Gene3D" id="1.10.220.160">
    <property type="match status" value="1"/>
</dbReference>
<dbReference type="PANTHER" id="PTHR12197:SF193">
    <property type="entry name" value="N-LYSINE METHYLTRANSFERASE SMYD2"/>
    <property type="match status" value="1"/>
</dbReference>
<dbReference type="Gene3D" id="1.25.40.10">
    <property type="entry name" value="Tetratricopeptide repeat domain"/>
    <property type="match status" value="1"/>
</dbReference>
<reference evidence="21" key="2">
    <citation type="submission" date="2025-09" db="UniProtKB">
        <authorList>
            <consortium name="Ensembl"/>
        </authorList>
    </citation>
    <scope>IDENTIFICATION</scope>
</reference>
<evidence type="ECO:0000256" key="16">
    <source>
        <dbReference type="ARBA" id="ARBA00047571"/>
    </source>
</evidence>
<evidence type="ECO:0000256" key="9">
    <source>
        <dbReference type="ARBA" id="ARBA00022771"/>
    </source>
</evidence>
<dbReference type="GO" id="GO:0032259">
    <property type="term" value="P:methylation"/>
    <property type="evidence" value="ECO:0007669"/>
    <property type="project" value="UniProtKB-KW"/>
</dbReference>
<keyword evidence="10" id="KW-0862">Zinc</keyword>
<name>A0A8P4K439_DICLA</name>
<reference evidence="21" key="1">
    <citation type="submission" date="2025-08" db="UniProtKB">
        <authorList>
            <consortium name="Ensembl"/>
        </authorList>
    </citation>
    <scope>IDENTIFICATION</scope>
</reference>